<dbReference type="EMBL" id="FMWL01000021">
    <property type="protein sequence ID" value="SCZ81694.1"/>
    <property type="molecule type" value="Genomic_DNA"/>
</dbReference>
<dbReference type="Proteomes" id="UP000199208">
    <property type="component" value="Unassembled WGS sequence"/>
</dbReference>
<dbReference type="SUPFAM" id="SSF103007">
    <property type="entry name" value="Hypothetical protein TT1725"/>
    <property type="match status" value="1"/>
</dbReference>
<reference evidence="1 2" key="1">
    <citation type="submission" date="2016-10" db="EMBL/GenBank/DDBJ databases">
        <authorList>
            <person name="de Groot N.N."/>
        </authorList>
    </citation>
    <scope>NUCLEOTIDE SEQUENCE [LARGE SCALE GENOMIC DNA]</scope>
    <source>
        <strain evidence="1 2">DSM 2784</strain>
    </source>
</reference>
<dbReference type="Pfam" id="PF04456">
    <property type="entry name" value="DUF503"/>
    <property type="match status" value="1"/>
</dbReference>
<sequence length="112" mass="12239">MYVACAVVKIVIPGSYSLKDRRRVMLGLTSTIGKGPHIAAVDLSPDGTHNLGILGVTTISNALHHAVELRESALRTLDRDGRFEVVDIETEEIRMEGGRPGFNMPGREEPQM</sequence>
<keyword evidence="2" id="KW-1185">Reference proteome</keyword>
<dbReference type="AlphaFoldDB" id="A0A1G5S5S8"/>
<protein>
    <submittedName>
        <fullName evidence="1">Uncharacterized conserved protein YlxP, DUF503 family</fullName>
    </submittedName>
</protein>
<name>A0A1G5S5S8_9FIRM</name>
<dbReference type="InterPro" id="IPR036746">
    <property type="entry name" value="TT1725-like_sf"/>
</dbReference>
<dbReference type="InterPro" id="IPR007546">
    <property type="entry name" value="DUF503"/>
</dbReference>
<gene>
    <name evidence="1" type="ORF">SAMN03080599_02948</name>
</gene>
<evidence type="ECO:0000313" key="1">
    <source>
        <dbReference type="EMBL" id="SCZ81694.1"/>
    </source>
</evidence>
<dbReference type="Gene3D" id="3.30.70.1120">
    <property type="entry name" value="TT1725-like"/>
    <property type="match status" value="1"/>
</dbReference>
<accession>A0A1G5S5S8</accession>
<proteinExistence type="predicted"/>
<organism evidence="1 2">
    <name type="scientific">Acidaminobacter hydrogenoformans DSM 2784</name>
    <dbReference type="NCBI Taxonomy" id="1120920"/>
    <lineage>
        <taxon>Bacteria</taxon>
        <taxon>Bacillati</taxon>
        <taxon>Bacillota</taxon>
        <taxon>Clostridia</taxon>
        <taxon>Peptostreptococcales</taxon>
        <taxon>Acidaminobacteraceae</taxon>
        <taxon>Acidaminobacter</taxon>
    </lineage>
</organism>
<dbReference type="RefSeq" id="WP_092592798.1">
    <property type="nucleotide sequence ID" value="NZ_FMWL01000021.1"/>
</dbReference>
<evidence type="ECO:0000313" key="2">
    <source>
        <dbReference type="Proteomes" id="UP000199208"/>
    </source>
</evidence>
<dbReference type="STRING" id="1120920.SAMN03080599_02948"/>